<evidence type="ECO:0000259" key="1">
    <source>
        <dbReference type="Pfam" id="PF13490"/>
    </source>
</evidence>
<dbReference type="Pfam" id="PF13490">
    <property type="entry name" value="zf-HC2"/>
    <property type="match status" value="1"/>
</dbReference>
<dbReference type="STRING" id="1515746.HR45_07860"/>
<dbReference type="Proteomes" id="UP000029264">
    <property type="component" value="Unassembled WGS sequence"/>
</dbReference>
<dbReference type="OrthoDB" id="8374021at2"/>
<organism evidence="2 3">
    <name type="scientific">Shewanella mangrovi</name>
    <dbReference type="NCBI Taxonomy" id="1515746"/>
    <lineage>
        <taxon>Bacteria</taxon>
        <taxon>Pseudomonadati</taxon>
        <taxon>Pseudomonadota</taxon>
        <taxon>Gammaproteobacteria</taxon>
        <taxon>Alteromonadales</taxon>
        <taxon>Shewanellaceae</taxon>
        <taxon>Shewanella</taxon>
    </lineage>
</organism>
<accession>A0A094JIA6</accession>
<dbReference type="EMBL" id="JPEO01000004">
    <property type="protein sequence ID" value="KFZ37764.1"/>
    <property type="molecule type" value="Genomic_DNA"/>
</dbReference>
<keyword evidence="3" id="KW-1185">Reference proteome</keyword>
<dbReference type="eggNOG" id="COG5660">
    <property type="taxonomic scope" value="Bacteria"/>
</dbReference>
<evidence type="ECO:0000313" key="3">
    <source>
        <dbReference type="Proteomes" id="UP000029264"/>
    </source>
</evidence>
<comment type="caution">
    <text evidence="2">The sequence shown here is derived from an EMBL/GenBank/DDBJ whole genome shotgun (WGS) entry which is preliminary data.</text>
</comment>
<dbReference type="AlphaFoldDB" id="A0A094JIA6"/>
<protein>
    <recommendedName>
        <fullName evidence="1">Putative zinc-finger domain-containing protein</fullName>
    </recommendedName>
</protein>
<sequence>MITCKRATELLSQQLERPLHFGEKVSLKCHLLVCRGCTNFGSQISVLRELSREYQRQQGKD</sequence>
<proteinExistence type="predicted"/>
<evidence type="ECO:0000313" key="2">
    <source>
        <dbReference type="EMBL" id="KFZ37764.1"/>
    </source>
</evidence>
<gene>
    <name evidence="2" type="ORF">HR45_07860</name>
</gene>
<feature type="domain" description="Putative zinc-finger" evidence="1">
    <location>
        <begin position="4"/>
        <end position="37"/>
    </location>
</feature>
<dbReference type="InterPro" id="IPR027383">
    <property type="entry name" value="Znf_put"/>
</dbReference>
<name>A0A094JIA6_9GAMM</name>
<reference evidence="2 3" key="1">
    <citation type="submission" date="2014-06" db="EMBL/GenBank/DDBJ databases">
        <title>Shewanella sp. YQH10.</title>
        <authorList>
            <person name="Liu Y."/>
            <person name="Zeng R."/>
        </authorList>
    </citation>
    <scope>NUCLEOTIDE SEQUENCE [LARGE SCALE GENOMIC DNA]</scope>
    <source>
        <strain evidence="2 3">YQH10</strain>
    </source>
</reference>